<dbReference type="EMBL" id="SLZR01000002">
    <property type="protein sequence ID" value="TCS43194.1"/>
    <property type="molecule type" value="Genomic_DNA"/>
</dbReference>
<evidence type="ECO:0000313" key="4">
    <source>
        <dbReference type="Proteomes" id="UP000295793"/>
    </source>
</evidence>
<keyword evidence="2" id="KW-1133">Transmembrane helix</keyword>
<keyword evidence="2" id="KW-0472">Membrane</keyword>
<feature type="transmembrane region" description="Helical" evidence="2">
    <location>
        <begin position="191"/>
        <end position="214"/>
    </location>
</feature>
<evidence type="ECO:0000256" key="1">
    <source>
        <dbReference type="SAM" id="MobiDB-lite"/>
    </source>
</evidence>
<evidence type="ECO:0000313" key="3">
    <source>
        <dbReference type="EMBL" id="TCS43194.1"/>
    </source>
</evidence>
<accession>A0A4R3IB36</accession>
<evidence type="ECO:0000256" key="2">
    <source>
        <dbReference type="SAM" id="Phobius"/>
    </source>
</evidence>
<dbReference type="Gene3D" id="2.30.30.40">
    <property type="entry name" value="SH3 Domains"/>
    <property type="match status" value="1"/>
</dbReference>
<reference evidence="3 4" key="1">
    <citation type="submission" date="2019-03" db="EMBL/GenBank/DDBJ databases">
        <title>Genomic Encyclopedia of Archaeal and Bacterial Type Strains, Phase II (KMG-II): from individual species to whole genera.</title>
        <authorList>
            <person name="Goeker M."/>
        </authorList>
    </citation>
    <scope>NUCLEOTIDE SEQUENCE [LARGE SCALE GENOMIC DNA]</scope>
    <source>
        <strain evidence="3 4">DSM 15388</strain>
    </source>
</reference>
<organism evidence="3 4">
    <name type="scientific">Reinekea marinisedimentorum</name>
    <dbReference type="NCBI Taxonomy" id="230495"/>
    <lineage>
        <taxon>Bacteria</taxon>
        <taxon>Pseudomonadati</taxon>
        <taxon>Pseudomonadota</taxon>
        <taxon>Gammaproteobacteria</taxon>
        <taxon>Oceanospirillales</taxon>
        <taxon>Saccharospirillaceae</taxon>
        <taxon>Reinekea</taxon>
    </lineage>
</organism>
<sequence>MIDSPVEQQSQAFWETSADATQAAVHLALHWLAYVYPASELQIEKTLKTVLPSADSDLASRASHFFDQASIEQHVQALEWVAESLTEDQVPLLVETGWRLLLADHQLPAHVPLALRILGRVLNIAEADVLEIGGQVFEELTEADSGKIRVPLLPVEPRYLDRIEWRLHGTAEGRMVPDPPVSRRQRRYQHLLLGFALGTVFGALLAIALIFGPLQLGRVKVPVLLHDFSGPAIVEPVDVDSGVPVVIEIEPVTSDAEQITAEESPLTDAAATEPPESGSTQTTQDEGIVITPIVELDSIAQPALGESAAPVITTSGERQLMEVTASILNVRESASVDAPVLIKLGEGARVWAYPETEADSWIQVQVDGQIGFASARFLAEVTP</sequence>
<evidence type="ECO:0008006" key="5">
    <source>
        <dbReference type="Google" id="ProtNLM"/>
    </source>
</evidence>
<comment type="caution">
    <text evidence="3">The sequence shown here is derived from an EMBL/GenBank/DDBJ whole genome shotgun (WGS) entry which is preliminary data.</text>
</comment>
<keyword evidence="2" id="KW-0812">Transmembrane</keyword>
<gene>
    <name evidence="3" type="ORF">BCF53_102220</name>
</gene>
<protein>
    <recommendedName>
        <fullName evidence="5">SH3 domain-containing protein</fullName>
    </recommendedName>
</protein>
<name>A0A4R3IB36_9GAMM</name>
<dbReference type="AlphaFoldDB" id="A0A4R3IB36"/>
<feature type="region of interest" description="Disordered" evidence="1">
    <location>
        <begin position="257"/>
        <end position="285"/>
    </location>
</feature>
<proteinExistence type="predicted"/>
<keyword evidence="4" id="KW-1185">Reference proteome</keyword>
<dbReference type="Proteomes" id="UP000295793">
    <property type="component" value="Unassembled WGS sequence"/>
</dbReference>